<comment type="caution">
    <text evidence="1">The sequence shown here is derived from an EMBL/GenBank/DDBJ whole genome shotgun (WGS) entry which is preliminary data.</text>
</comment>
<name>A0ACC2JKP0_9PEZI</name>
<sequence>MAESQKEGNREHGPRRGQSRAVRHERNTPRTGLSCRRCQKRKIRCNGELPRCQSCAKVGVDCEDGESLKARALPRAYVRSLCSRIEWLESLVRVHCPDVDLERDGPPVVDVSSDRCGATPENEDTFNVARPDQSVRELPVGQPDPAALANSEDIVRKQRPEAASMDYQTTTIEAPVILSNVGLSHEVGLVSLGANRDPRYIGPSSGYVFCKLMLAASSRAGKTMRTVENSAPSVAPHLRELVVETQGPISITKDQAINLCQTYFDVIHVQYPFLHYPTFRRLLRRFFEDDAQDHIAGFQIYMVLAISATIVSRLHKIPLSGERYYMTAMQHFESIQIESSTQGLQCLLLLLVFAMHSPTIRLDVWCLNYQCIASVLDLGFQREVTNSSGISRFEQEMRTRIFWVVYSLDRTIATMMGRPIGLRDEACDFRLPVDLSDTEIESDTSLTLSSGTPTHMSYAIRLFKLAKINSEIKYVANSVHPDEPNYSYPAIIDINAWQKEMLSRLDQWAADVPATRDANDSSRATLLLRYHSVKMLLLRPSPNIPRPDQQMLRHCYSSAEESIRLFNELYKKNLLVHNWIMFHSTVLSTITMFYCILSVPSIATSLEVEEFMSNVRASLSVLSAVGEHYSGAKRSRDILDELAGAISRWLLKKRRMEGPERSRTLDGARSSAAETTHTNRPKLKSSNSGLGLKMAAAGYIQTSLIWVAYAVAVVLALIAAAITTFTWQTNRDRSAIVTTVTIVSITALLATVFLLPVDIALVSSTTSTALGTKKDWATPKRVDNILYTLKIVYYSLYSFDALLCLIIIPFSYFWYEEYDEVEEQEGNQTFGSRLWGAFKYTIAFIFLVVIIFLIGFFVPAVGSREGKHLDLDFFKRLLDENKGEKALTFGLGLLMTLGTLLYILYTGAGFALLPISFIKSAPSISAPQLYETTTSQLEQNRERQRQLELRNAGRADGMPAKDRRELEALAREERTLVRRERLAAEAQGQGKTFIVRTWAKICAVLRPVKLIGGILLVLLSLLVWVSMLITGIDKAANSVCKEHCGYILAHINVFQPINWIFVETARAFPVDYVLMALLILLFFSSSISGIATIGIRFLWLRIFQIRKGRTAPQALLMATVMIALITLAINYAIAMLVAPQYASYGTQTFCDLLPHHPDELPDCSKNPEAVKPCSERVTSHNSATQVCTPTMMSTFLNRVTLNWPVFGAIDFWAQFAFLGVFLIVFVTALFRTPKLNMSEIDEEAEADEEEGLLASTSRRFGATWQDITGRAKRGTYGSGTTGSGSTSASNGH</sequence>
<keyword evidence="2" id="KW-1185">Reference proteome</keyword>
<dbReference type="EMBL" id="JAPUUL010001196">
    <property type="protein sequence ID" value="KAJ8128073.1"/>
    <property type="molecule type" value="Genomic_DNA"/>
</dbReference>
<protein>
    <submittedName>
        <fullName evidence="1">Uncharacterized protein</fullName>
    </submittedName>
</protein>
<accession>A0ACC2JKP0</accession>
<organism evidence="1 2">
    <name type="scientific">Lasiodiplodia mahajangana</name>
    <dbReference type="NCBI Taxonomy" id="1108764"/>
    <lineage>
        <taxon>Eukaryota</taxon>
        <taxon>Fungi</taxon>
        <taxon>Dikarya</taxon>
        <taxon>Ascomycota</taxon>
        <taxon>Pezizomycotina</taxon>
        <taxon>Dothideomycetes</taxon>
        <taxon>Dothideomycetes incertae sedis</taxon>
        <taxon>Botryosphaeriales</taxon>
        <taxon>Botryosphaeriaceae</taxon>
        <taxon>Lasiodiplodia</taxon>
    </lineage>
</organism>
<gene>
    <name evidence="1" type="ORF">O1611_g5562</name>
</gene>
<dbReference type="Proteomes" id="UP001153332">
    <property type="component" value="Unassembled WGS sequence"/>
</dbReference>
<reference evidence="1" key="1">
    <citation type="submission" date="2022-12" db="EMBL/GenBank/DDBJ databases">
        <title>Genome Sequence of Lasiodiplodia mahajangana.</title>
        <authorList>
            <person name="Buettner E."/>
        </authorList>
    </citation>
    <scope>NUCLEOTIDE SEQUENCE</scope>
    <source>
        <strain evidence="1">VT137</strain>
    </source>
</reference>
<evidence type="ECO:0000313" key="1">
    <source>
        <dbReference type="EMBL" id="KAJ8128073.1"/>
    </source>
</evidence>
<evidence type="ECO:0000313" key="2">
    <source>
        <dbReference type="Proteomes" id="UP001153332"/>
    </source>
</evidence>
<proteinExistence type="predicted"/>